<evidence type="ECO:0000313" key="8">
    <source>
        <dbReference type="Proteomes" id="UP000476934"/>
    </source>
</evidence>
<dbReference type="GO" id="GO:0016787">
    <property type="term" value="F:hydrolase activity"/>
    <property type="evidence" value="ECO:0007669"/>
    <property type="project" value="UniProtKB-KW"/>
</dbReference>
<keyword evidence="2 3" id="KW-0378">Hydrolase</keyword>
<dbReference type="PANTHER" id="PTHR43736">
    <property type="entry name" value="ADP-RIBOSE PYROPHOSPHATASE"/>
    <property type="match status" value="1"/>
</dbReference>
<proteinExistence type="inferred from homology"/>
<dbReference type="EMBL" id="JRUN01000013">
    <property type="protein sequence ID" value="KHD85961.1"/>
    <property type="molecule type" value="Genomic_DNA"/>
</dbReference>
<dbReference type="InterPro" id="IPR014078">
    <property type="entry name" value="Nudix_YtkD"/>
</dbReference>
<reference evidence="5 7" key="1">
    <citation type="submission" date="2014-10" db="EMBL/GenBank/DDBJ databases">
        <title>Draft genome of phytase producing Bacillus ginsengihumi strain M2.11.</title>
        <authorList>
            <person name="Toymentseva A."/>
            <person name="Boulygina E.A."/>
            <person name="Kazakov S.V."/>
            <person name="Kayumov I."/>
            <person name="Suleimanova A.D."/>
            <person name="Mardanova A.M."/>
            <person name="Maria S.N."/>
            <person name="Sergey M.Y."/>
            <person name="Sharipova M.R."/>
        </authorList>
    </citation>
    <scope>NUCLEOTIDE SEQUENCE [LARGE SCALE GENOMIC DNA]</scope>
    <source>
        <strain evidence="5 7">M2.11</strain>
    </source>
</reference>
<dbReference type="AlphaFoldDB" id="A0A0A6VEF5"/>
<dbReference type="Gene3D" id="3.90.79.10">
    <property type="entry name" value="Nucleoside Triphosphate Pyrophosphohydrolase"/>
    <property type="match status" value="1"/>
</dbReference>
<organism evidence="5 7">
    <name type="scientific">Heyndrickxia ginsengihumi</name>
    <dbReference type="NCBI Taxonomy" id="363870"/>
    <lineage>
        <taxon>Bacteria</taxon>
        <taxon>Bacillati</taxon>
        <taxon>Bacillota</taxon>
        <taxon>Bacilli</taxon>
        <taxon>Bacillales</taxon>
        <taxon>Bacillaceae</taxon>
        <taxon>Heyndrickxia</taxon>
    </lineage>
</organism>
<dbReference type="Proteomes" id="UP000030588">
    <property type="component" value="Unassembled WGS sequence"/>
</dbReference>
<evidence type="ECO:0000313" key="6">
    <source>
        <dbReference type="EMBL" id="NEY21025.1"/>
    </source>
</evidence>
<dbReference type="InterPro" id="IPR020084">
    <property type="entry name" value="NUDIX_hydrolase_CS"/>
</dbReference>
<comment type="similarity">
    <text evidence="1 3">Belongs to the Nudix hydrolase family.</text>
</comment>
<dbReference type="SUPFAM" id="SSF55811">
    <property type="entry name" value="Nudix"/>
    <property type="match status" value="1"/>
</dbReference>
<dbReference type="InterPro" id="IPR000086">
    <property type="entry name" value="NUDIX_hydrolase_dom"/>
</dbReference>
<accession>A0A0A6VEF5</accession>
<evidence type="ECO:0000259" key="4">
    <source>
        <dbReference type="PROSITE" id="PS51462"/>
    </source>
</evidence>
<evidence type="ECO:0000256" key="3">
    <source>
        <dbReference type="RuleBase" id="RU003476"/>
    </source>
</evidence>
<protein>
    <submittedName>
        <fullName evidence="5">7,8-dihydro-8-oxoguanine-triphosphatase</fullName>
    </submittedName>
    <submittedName>
        <fullName evidence="6">Nucleoside triphosphatase YtkD</fullName>
    </submittedName>
</protein>
<dbReference type="PANTHER" id="PTHR43736:SF1">
    <property type="entry name" value="DIHYDRONEOPTERIN TRIPHOSPHATE DIPHOSPHATASE"/>
    <property type="match status" value="1"/>
</dbReference>
<dbReference type="InterPro" id="IPR015797">
    <property type="entry name" value="NUDIX_hydrolase-like_dom_sf"/>
</dbReference>
<reference evidence="6" key="2">
    <citation type="submission" date="2020-02" db="EMBL/GenBank/DDBJ databases">
        <authorList>
            <person name="Feng H."/>
        </authorList>
    </citation>
    <scope>NUCLEOTIDE SEQUENCE [LARGE SCALE GENOMIC DNA]</scope>
    <source>
        <strain evidence="6">Gsoil 114</strain>
    </source>
</reference>
<name>A0A0A6VEF5_9BACI</name>
<evidence type="ECO:0000313" key="7">
    <source>
        <dbReference type="Proteomes" id="UP000030588"/>
    </source>
</evidence>
<gene>
    <name evidence="6" type="primary">ytkD</name>
    <name evidence="6" type="ORF">G4D61_13795</name>
    <name evidence="5" type="ORF">NG54_06215</name>
</gene>
<dbReference type="PROSITE" id="PS51462">
    <property type="entry name" value="NUDIX"/>
    <property type="match status" value="1"/>
</dbReference>
<dbReference type="STRING" id="363870.NG54_06215"/>
<dbReference type="EMBL" id="JAAIWK010000024">
    <property type="protein sequence ID" value="NEY21025.1"/>
    <property type="molecule type" value="Genomic_DNA"/>
</dbReference>
<dbReference type="RefSeq" id="WP_035353891.1">
    <property type="nucleotide sequence ID" value="NZ_JAAIWK010000024.1"/>
</dbReference>
<evidence type="ECO:0000313" key="5">
    <source>
        <dbReference type="EMBL" id="KHD85961.1"/>
    </source>
</evidence>
<feature type="domain" description="Nudix hydrolase" evidence="4">
    <location>
        <begin position="11"/>
        <end position="161"/>
    </location>
</feature>
<comment type="caution">
    <text evidence="5">The sequence shown here is derived from an EMBL/GenBank/DDBJ whole genome shotgun (WGS) entry which is preliminary data.</text>
</comment>
<dbReference type="PRINTS" id="PR00502">
    <property type="entry name" value="NUDIXFAMILY"/>
</dbReference>
<evidence type="ECO:0000256" key="2">
    <source>
        <dbReference type="ARBA" id="ARBA00022801"/>
    </source>
</evidence>
<dbReference type="OrthoDB" id="9131041at2"/>
<dbReference type="Proteomes" id="UP000476934">
    <property type="component" value="Unassembled WGS sequence"/>
</dbReference>
<dbReference type="InterPro" id="IPR020476">
    <property type="entry name" value="Nudix_hydrolase"/>
</dbReference>
<dbReference type="Pfam" id="PF00293">
    <property type="entry name" value="NUDIX"/>
    <property type="match status" value="1"/>
</dbReference>
<evidence type="ECO:0000256" key="1">
    <source>
        <dbReference type="ARBA" id="ARBA00005582"/>
    </source>
</evidence>
<dbReference type="CDD" id="cd04665">
    <property type="entry name" value="NUDIX_RppH"/>
    <property type="match status" value="1"/>
</dbReference>
<dbReference type="NCBIfam" id="TIGR02705">
    <property type="entry name" value="nudix_YtkD"/>
    <property type="match status" value="1"/>
</dbReference>
<sequence>MISFKDLNGNQVTLAFVSQAFSMKPKHVFVICKYQNKWLLTKHPYRGIEFPGGKIEKGETLREAAVREVYEETGGLISNIVYIGEYCVEDKQYGTFVKAIFYAEIEKINEKNNYYETDGPLLVNGDICDHLNDREYSFLMKDQVLKESLKRIESMQLLNKQ</sequence>
<reference evidence="6 8" key="3">
    <citation type="submission" date="2020-03" db="EMBL/GenBank/DDBJ databases">
        <title>Bacillus aquiflavi sp. nov., isolated from yellow water of strong flavor Chinese baijiu in Yibin region of China.</title>
        <authorList>
            <person name="Xie J."/>
        </authorList>
    </citation>
    <scope>NUCLEOTIDE SEQUENCE [LARGE SCALE GENOMIC DNA]</scope>
    <source>
        <strain evidence="6 8">Gsoil 114</strain>
    </source>
</reference>
<dbReference type="PROSITE" id="PS00893">
    <property type="entry name" value="NUDIX_BOX"/>
    <property type="match status" value="1"/>
</dbReference>
<keyword evidence="8" id="KW-1185">Reference proteome</keyword>